<sequence>MVSHAVCIDREQLNKRLRYIIYPCLALCPCVQLRQCSQPAVLETRRMDFLLRGPDVSEASAGLVKDFLILSSLKTSFLVVSSCQLVAGTRAPSEEELCLQKDTVMSFIDKWERDRVMMISDFEGEMPGHGGELVTAAFLPTIAVDKDNLACLPQVGQQPAALGLLVDLRSSLGVLVLKRVMESKAITKLIWGADADLQSLIFQALPAPLNVQPETVIDIQLAYSEPTRRLGMQRMLESVPANLVRGLPCKEQIDFDNFHSPQYARHASPAESLPCHLYHG</sequence>
<evidence type="ECO:0000313" key="2">
    <source>
        <dbReference type="Proteomes" id="UP000654075"/>
    </source>
</evidence>
<organism evidence="1 2">
    <name type="scientific">Polarella glacialis</name>
    <name type="common">Dinoflagellate</name>
    <dbReference type="NCBI Taxonomy" id="89957"/>
    <lineage>
        <taxon>Eukaryota</taxon>
        <taxon>Sar</taxon>
        <taxon>Alveolata</taxon>
        <taxon>Dinophyceae</taxon>
        <taxon>Suessiales</taxon>
        <taxon>Suessiaceae</taxon>
        <taxon>Polarella</taxon>
    </lineage>
</organism>
<proteinExistence type="predicted"/>
<gene>
    <name evidence="1" type="ORF">PGLA1383_LOCUS37038</name>
</gene>
<dbReference type="OrthoDB" id="422005at2759"/>
<comment type="caution">
    <text evidence="1">The sequence shown here is derived from an EMBL/GenBank/DDBJ whole genome shotgun (WGS) entry which is preliminary data.</text>
</comment>
<name>A0A813G9C2_POLGL</name>
<dbReference type="Proteomes" id="UP000654075">
    <property type="component" value="Unassembled WGS sequence"/>
</dbReference>
<accession>A0A813G9C2</accession>
<dbReference type="AlphaFoldDB" id="A0A813G9C2"/>
<reference evidence="1" key="1">
    <citation type="submission" date="2021-02" db="EMBL/GenBank/DDBJ databases">
        <authorList>
            <person name="Dougan E. K."/>
            <person name="Rhodes N."/>
            <person name="Thang M."/>
            <person name="Chan C."/>
        </authorList>
    </citation>
    <scope>NUCLEOTIDE SEQUENCE</scope>
</reference>
<dbReference type="EMBL" id="CAJNNV010027068">
    <property type="protein sequence ID" value="CAE8619449.1"/>
    <property type="molecule type" value="Genomic_DNA"/>
</dbReference>
<evidence type="ECO:0000313" key="1">
    <source>
        <dbReference type="EMBL" id="CAE8619449.1"/>
    </source>
</evidence>
<protein>
    <submittedName>
        <fullName evidence="1">Uncharacterized protein</fullName>
    </submittedName>
</protein>
<keyword evidence="2" id="KW-1185">Reference proteome</keyword>